<evidence type="ECO:0000313" key="1">
    <source>
        <dbReference type="EMBL" id="KAG9225053.1"/>
    </source>
</evidence>
<name>A0ACB7J3C9_PLECO</name>
<dbReference type="EMBL" id="WQMT02000003">
    <property type="protein sequence ID" value="KAG9225053.1"/>
    <property type="molecule type" value="Genomic_DNA"/>
</dbReference>
<protein>
    <submittedName>
        <fullName evidence="1">Uncharacterized protein</fullName>
    </submittedName>
</protein>
<sequence>MPEDKRLPQQNGLRDAWRKGDEDENGFTWGYQGKDVGKYPPGRLDKVLFVPRRGLKVDEPAKIGVGVQTQEGKFASDHYGLVTTVRVLR</sequence>
<dbReference type="Proteomes" id="UP000824881">
    <property type="component" value="Unassembled WGS sequence"/>
</dbReference>
<keyword evidence="2" id="KW-1185">Reference proteome</keyword>
<gene>
    <name evidence="1" type="ORF">CCMSSC00406_0001796</name>
</gene>
<organism evidence="1 2">
    <name type="scientific">Pleurotus cornucopiae</name>
    <name type="common">Cornucopia mushroom</name>
    <dbReference type="NCBI Taxonomy" id="5321"/>
    <lineage>
        <taxon>Eukaryota</taxon>
        <taxon>Fungi</taxon>
        <taxon>Dikarya</taxon>
        <taxon>Basidiomycota</taxon>
        <taxon>Agaricomycotina</taxon>
        <taxon>Agaricomycetes</taxon>
        <taxon>Agaricomycetidae</taxon>
        <taxon>Agaricales</taxon>
        <taxon>Pleurotineae</taxon>
        <taxon>Pleurotaceae</taxon>
        <taxon>Pleurotus</taxon>
    </lineage>
</organism>
<proteinExistence type="predicted"/>
<evidence type="ECO:0000313" key="2">
    <source>
        <dbReference type="Proteomes" id="UP000824881"/>
    </source>
</evidence>
<accession>A0ACB7J3C9</accession>
<reference evidence="1 2" key="1">
    <citation type="journal article" date="2021" name="Appl. Environ. Microbiol.">
        <title>Genetic linkage and physical mapping for an oyster mushroom Pleurotus cornucopiae and QTL analysis for the trait cap color.</title>
        <authorList>
            <person name="Zhang Y."/>
            <person name="Gao W."/>
            <person name="Sonnenberg A."/>
            <person name="Chen Q."/>
            <person name="Zhang J."/>
            <person name="Huang C."/>
        </authorList>
    </citation>
    <scope>NUCLEOTIDE SEQUENCE [LARGE SCALE GENOMIC DNA]</scope>
    <source>
        <strain evidence="1">CCMSSC00406</strain>
    </source>
</reference>
<comment type="caution">
    <text evidence="1">The sequence shown here is derived from an EMBL/GenBank/DDBJ whole genome shotgun (WGS) entry which is preliminary data.</text>
</comment>